<dbReference type="Gramene" id="TuG1812G0500001157.01.T01">
    <property type="protein sequence ID" value="TuG1812G0500001157.01.T01.cds310627"/>
    <property type="gene ID" value="TuG1812G0500001157.01"/>
</dbReference>
<dbReference type="Gramene" id="TuG1812G0500001157.01.T02">
    <property type="protein sequence ID" value="TuG1812G0500001157.01.T02.cds310632"/>
    <property type="gene ID" value="TuG1812G0500001157.01"/>
</dbReference>
<keyword evidence="3" id="KW-1185">Reference proteome</keyword>
<reference evidence="3" key="1">
    <citation type="journal article" date="2013" name="Nature">
        <title>Draft genome of the wheat A-genome progenitor Triticum urartu.</title>
        <authorList>
            <person name="Ling H.Q."/>
            <person name="Zhao S."/>
            <person name="Liu D."/>
            <person name="Wang J."/>
            <person name="Sun H."/>
            <person name="Zhang C."/>
            <person name="Fan H."/>
            <person name="Li D."/>
            <person name="Dong L."/>
            <person name="Tao Y."/>
            <person name="Gao C."/>
            <person name="Wu H."/>
            <person name="Li Y."/>
            <person name="Cui Y."/>
            <person name="Guo X."/>
            <person name="Zheng S."/>
            <person name="Wang B."/>
            <person name="Yu K."/>
            <person name="Liang Q."/>
            <person name="Yang W."/>
            <person name="Lou X."/>
            <person name="Chen J."/>
            <person name="Feng M."/>
            <person name="Jian J."/>
            <person name="Zhang X."/>
            <person name="Luo G."/>
            <person name="Jiang Y."/>
            <person name="Liu J."/>
            <person name="Wang Z."/>
            <person name="Sha Y."/>
            <person name="Zhang B."/>
            <person name="Wu H."/>
            <person name="Tang D."/>
            <person name="Shen Q."/>
            <person name="Xue P."/>
            <person name="Zou S."/>
            <person name="Wang X."/>
            <person name="Liu X."/>
            <person name="Wang F."/>
            <person name="Yang Y."/>
            <person name="An X."/>
            <person name="Dong Z."/>
            <person name="Zhang K."/>
            <person name="Zhang X."/>
            <person name="Luo M.C."/>
            <person name="Dvorak J."/>
            <person name="Tong Y."/>
            <person name="Wang J."/>
            <person name="Yang H."/>
            <person name="Li Z."/>
            <person name="Wang D."/>
            <person name="Zhang A."/>
            <person name="Wang J."/>
        </authorList>
    </citation>
    <scope>NUCLEOTIDE SEQUENCE</scope>
    <source>
        <strain evidence="3">cv. G1812</strain>
    </source>
</reference>
<proteinExistence type="predicted"/>
<evidence type="ECO:0000313" key="2">
    <source>
        <dbReference type="EnsemblPlants" id="TuG1812G0500001157.01.T02.cds310632"/>
    </source>
</evidence>
<reference evidence="2" key="3">
    <citation type="submission" date="2022-06" db="UniProtKB">
        <authorList>
            <consortium name="EnsemblPlants"/>
        </authorList>
    </citation>
    <scope>IDENTIFICATION</scope>
</reference>
<dbReference type="EnsemblPlants" id="TuG1812G0500001157.01.T01">
    <property type="protein sequence ID" value="TuG1812G0500001157.01.T01.cds310627"/>
    <property type="gene ID" value="TuG1812G0500001157.01"/>
</dbReference>
<protein>
    <submittedName>
        <fullName evidence="2">Uncharacterized protein</fullName>
    </submittedName>
</protein>
<feature type="compositionally biased region" description="Polar residues" evidence="1">
    <location>
        <begin position="27"/>
        <end position="37"/>
    </location>
</feature>
<feature type="region of interest" description="Disordered" evidence="1">
    <location>
        <begin position="27"/>
        <end position="51"/>
    </location>
</feature>
<dbReference type="AlphaFoldDB" id="A0A8R7UCU2"/>
<organism evidence="2 3">
    <name type="scientific">Triticum urartu</name>
    <name type="common">Red wild einkorn</name>
    <name type="synonym">Crithodium urartu</name>
    <dbReference type="NCBI Taxonomy" id="4572"/>
    <lineage>
        <taxon>Eukaryota</taxon>
        <taxon>Viridiplantae</taxon>
        <taxon>Streptophyta</taxon>
        <taxon>Embryophyta</taxon>
        <taxon>Tracheophyta</taxon>
        <taxon>Spermatophyta</taxon>
        <taxon>Magnoliopsida</taxon>
        <taxon>Liliopsida</taxon>
        <taxon>Poales</taxon>
        <taxon>Poaceae</taxon>
        <taxon>BOP clade</taxon>
        <taxon>Pooideae</taxon>
        <taxon>Triticodae</taxon>
        <taxon>Triticeae</taxon>
        <taxon>Triticinae</taxon>
        <taxon>Triticum</taxon>
    </lineage>
</organism>
<name>A0A8R7UCU2_TRIUA</name>
<dbReference type="Proteomes" id="UP000015106">
    <property type="component" value="Chromosome 5"/>
</dbReference>
<evidence type="ECO:0000256" key="1">
    <source>
        <dbReference type="SAM" id="MobiDB-lite"/>
    </source>
</evidence>
<evidence type="ECO:0000313" key="3">
    <source>
        <dbReference type="Proteomes" id="UP000015106"/>
    </source>
</evidence>
<dbReference type="EnsemblPlants" id="TuG1812G0500001157.01.T02">
    <property type="protein sequence ID" value="TuG1812G0500001157.01.T02.cds310632"/>
    <property type="gene ID" value="TuG1812G0500001157.01"/>
</dbReference>
<sequence>MNRRLNLDIPQNIFLLSSSLRLGGDPFQSSLPRSSESFGHPPRPGIYNVRL</sequence>
<reference evidence="2" key="2">
    <citation type="submission" date="2018-03" db="EMBL/GenBank/DDBJ databases">
        <title>The Triticum urartu genome reveals the dynamic nature of wheat genome evolution.</title>
        <authorList>
            <person name="Ling H."/>
            <person name="Ma B."/>
            <person name="Shi X."/>
            <person name="Liu H."/>
            <person name="Dong L."/>
            <person name="Sun H."/>
            <person name="Cao Y."/>
            <person name="Gao Q."/>
            <person name="Zheng S."/>
            <person name="Li Y."/>
            <person name="Yu Y."/>
            <person name="Du H."/>
            <person name="Qi M."/>
            <person name="Li Y."/>
            <person name="Yu H."/>
            <person name="Cui Y."/>
            <person name="Wang N."/>
            <person name="Chen C."/>
            <person name="Wu H."/>
            <person name="Zhao Y."/>
            <person name="Zhang J."/>
            <person name="Li Y."/>
            <person name="Zhou W."/>
            <person name="Zhang B."/>
            <person name="Hu W."/>
            <person name="Eijk M."/>
            <person name="Tang J."/>
            <person name="Witsenboer H."/>
            <person name="Zhao S."/>
            <person name="Li Z."/>
            <person name="Zhang A."/>
            <person name="Wang D."/>
            <person name="Liang C."/>
        </authorList>
    </citation>
    <scope>NUCLEOTIDE SEQUENCE [LARGE SCALE GENOMIC DNA]</scope>
    <source>
        <strain evidence="2">cv. G1812</strain>
    </source>
</reference>
<accession>A0A8R7UCU2</accession>